<dbReference type="EMBL" id="JAMXFA010000027">
    <property type="protein sequence ID" value="MCT7979750.1"/>
    <property type="molecule type" value="Genomic_DNA"/>
</dbReference>
<name>A0ABT2NAL5_9CYAN</name>
<protein>
    <submittedName>
        <fullName evidence="1">Uncharacterized protein</fullName>
    </submittedName>
</protein>
<dbReference type="RefSeq" id="WP_261201712.1">
    <property type="nucleotide sequence ID" value="NZ_JAMXFA010000027.1"/>
</dbReference>
<evidence type="ECO:0000313" key="2">
    <source>
        <dbReference type="Proteomes" id="UP001525961"/>
    </source>
</evidence>
<dbReference type="Proteomes" id="UP001525961">
    <property type="component" value="Unassembled WGS sequence"/>
</dbReference>
<sequence length="302" mass="35193">MVQSPNYFSKRKLTLLDKIPDPLKALLNKINQEHYEELYEPEADGRVSLEDALNEVLDFFHERDKTYCQIRYVWMTLIFAVLVEPTVEYYHPENGFTKQTIHLIEKWILSNIIDPVASSRGVNYHFQAEKLKNLEDLISEKINSSKWNKMASLQIIYEAIDVFKNSIRVLDYHQSKAALLEILEDCLEGYAIFPGSYGRRDLFDWWLLEVVPCSWHLVPPTSLYIVEGVQNKDQIQLAQASKLQYLSEKIRFKRVLIIKNINKQNTFNNKIEGMEITFNTSIPSKAIPNSIISSEYKPSIIV</sequence>
<gene>
    <name evidence="1" type="ORF">NG792_18695</name>
</gene>
<reference evidence="1 2" key="1">
    <citation type="journal article" date="2022" name="Front. Microbiol.">
        <title>High genomic differentiation and limited gene flow indicate recent cryptic speciation within the genus Laspinema (cyanobacteria).</title>
        <authorList>
            <person name="Stanojkovic A."/>
            <person name="Skoupy S."/>
            <person name="Skaloud P."/>
            <person name="Dvorak P."/>
        </authorList>
    </citation>
    <scope>NUCLEOTIDE SEQUENCE [LARGE SCALE GENOMIC DNA]</scope>
    <source>
        <strain evidence="1 2">D3b</strain>
    </source>
</reference>
<accession>A0ABT2NAL5</accession>
<keyword evidence="2" id="KW-1185">Reference proteome</keyword>
<proteinExistence type="predicted"/>
<evidence type="ECO:0000313" key="1">
    <source>
        <dbReference type="EMBL" id="MCT7979750.1"/>
    </source>
</evidence>
<comment type="caution">
    <text evidence="1">The sequence shown here is derived from an EMBL/GenBank/DDBJ whole genome shotgun (WGS) entry which is preliminary data.</text>
</comment>
<organism evidence="1 2">
    <name type="scientific">Laspinema olomoucense D3b</name>
    <dbReference type="NCBI Taxonomy" id="2953688"/>
    <lineage>
        <taxon>Bacteria</taxon>
        <taxon>Bacillati</taxon>
        <taxon>Cyanobacteriota</taxon>
        <taxon>Cyanophyceae</taxon>
        <taxon>Oscillatoriophycideae</taxon>
        <taxon>Oscillatoriales</taxon>
        <taxon>Laspinemataceae</taxon>
        <taxon>Laspinema</taxon>
        <taxon>Laspinema olomoucense</taxon>
    </lineage>
</organism>